<dbReference type="Pfam" id="PF09423">
    <property type="entry name" value="PhoD"/>
    <property type="match status" value="1"/>
</dbReference>
<comment type="caution">
    <text evidence="3">The sequence shown here is derived from an EMBL/GenBank/DDBJ whole genome shotgun (WGS) entry which is preliminary data.</text>
</comment>
<dbReference type="Gene3D" id="3.60.21.70">
    <property type="entry name" value="PhoD-like phosphatase"/>
    <property type="match status" value="1"/>
</dbReference>
<dbReference type="PANTHER" id="PTHR37031">
    <property type="entry name" value="METALLOPHOSPHATASE BINDING DOMAIN PROTEIN"/>
    <property type="match status" value="1"/>
</dbReference>
<dbReference type="EMBL" id="BSTJ01000009">
    <property type="protein sequence ID" value="GLY78592.1"/>
    <property type="molecule type" value="Genomic_DNA"/>
</dbReference>
<evidence type="ECO:0000259" key="2">
    <source>
        <dbReference type="Pfam" id="PF25077"/>
    </source>
</evidence>
<dbReference type="PANTHER" id="PTHR37031:SF2">
    <property type="entry name" value="PHOD-LIKE PHOSPHATASE METALLOPHOSPHATASE DOMAIN-CONTAINING PROTEIN"/>
    <property type="match status" value="1"/>
</dbReference>
<dbReference type="Pfam" id="PF25077">
    <property type="entry name" value="DUF7800"/>
    <property type="match status" value="1"/>
</dbReference>
<reference evidence="3" key="1">
    <citation type="submission" date="2023-03" db="EMBL/GenBank/DDBJ databases">
        <title>Actinoallomurus iriomotensis NBRC 103681.</title>
        <authorList>
            <person name="Ichikawa N."/>
            <person name="Sato H."/>
            <person name="Tonouchi N."/>
        </authorList>
    </citation>
    <scope>NUCLEOTIDE SEQUENCE</scope>
    <source>
        <strain evidence="3">NBRC 103681</strain>
    </source>
</reference>
<accession>A0A9W6VTJ7</accession>
<sequence>MTQLVVGPLLRHVGPDTAAIWLETDQPCDVRVLDTTASTFTVHGHHYALVQIEGLAPGSDTEYEVALDGETVWPEPGSPPSRIRIPAPGATQRIAFGSCRVAPGVEEVHGPDVLGAFARRLADGHEWPDLLLMVGDQVYADETGPEMRKFIEARRDTGEAPGIEIADYEEYTELYRLAWTDDAMVRWLLSTVPSLMVFDDHDIRDDWNTSETWLRDIRAQSWWHDRITGGLGAYWVYQHLGNMSAAKRAEDPVYREVLAADGDAGRIVDEFAERADRQADGTRWSYSHDYGRTRLVVVDSRCGRVLRDGRRSMLDDEELEWVQEQCRGDVDHLIVATSLPFLLPATIHHLESFDEAIAGGVWGRRFARLGEKIRQGADLEHWAAFEASFHALADTLLEVARREDGPQSITLLSGDVHYSYLARVAGTTTPISQVVCSPMRNHLPLKYRLLQRAAYGRLTDGPARALARLARVPRAPMTWRLSHGPWFDNAVATLVVDGSTASVRWEAAGPGRKLREVDHASLSKLVEPRGTAQRN</sequence>
<dbReference type="InterPro" id="IPR038607">
    <property type="entry name" value="PhoD-like_sf"/>
</dbReference>
<organism evidence="3 4">
    <name type="scientific">Actinoallomurus iriomotensis</name>
    <dbReference type="NCBI Taxonomy" id="478107"/>
    <lineage>
        <taxon>Bacteria</taxon>
        <taxon>Bacillati</taxon>
        <taxon>Actinomycetota</taxon>
        <taxon>Actinomycetes</taxon>
        <taxon>Streptosporangiales</taxon>
        <taxon>Thermomonosporaceae</taxon>
        <taxon>Actinoallomurus</taxon>
    </lineage>
</organism>
<dbReference type="InterPro" id="IPR018946">
    <property type="entry name" value="PhoD-like_MPP"/>
</dbReference>
<dbReference type="CDD" id="cd07389">
    <property type="entry name" value="MPP_PhoD"/>
    <property type="match status" value="1"/>
</dbReference>
<gene>
    <name evidence="3" type="ORF">Airi01_068590</name>
</gene>
<evidence type="ECO:0000259" key="1">
    <source>
        <dbReference type="Pfam" id="PF09423"/>
    </source>
</evidence>
<protein>
    <submittedName>
        <fullName evidence="3">Metallophosphatase</fullName>
    </submittedName>
</protein>
<name>A0A9W6VTJ7_9ACTN</name>
<dbReference type="RefSeq" id="WP_285629449.1">
    <property type="nucleotide sequence ID" value="NZ_BSTJ01000009.1"/>
</dbReference>
<feature type="domain" description="DUF7800" evidence="2">
    <location>
        <begin position="1"/>
        <end position="82"/>
    </location>
</feature>
<proteinExistence type="predicted"/>
<evidence type="ECO:0000313" key="4">
    <source>
        <dbReference type="Proteomes" id="UP001165135"/>
    </source>
</evidence>
<dbReference type="SUPFAM" id="SSF56300">
    <property type="entry name" value="Metallo-dependent phosphatases"/>
    <property type="match status" value="1"/>
</dbReference>
<feature type="domain" description="PhoD-like phosphatase metallophosphatase" evidence="1">
    <location>
        <begin position="127"/>
        <end position="428"/>
    </location>
</feature>
<dbReference type="AlphaFoldDB" id="A0A9W6VTJ7"/>
<dbReference type="InterPro" id="IPR056702">
    <property type="entry name" value="DUF7800"/>
</dbReference>
<dbReference type="Proteomes" id="UP001165135">
    <property type="component" value="Unassembled WGS sequence"/>
</dbReference>
<dbReference type="InterPro" id="IPR029052">
    <property type="entry name" value="Metallo-depent_PP-like"/>
</dbReference>
<evidence type="ECO:0000313" key="3">
    <source>
        <dbReference type="EMBL" id="GLY78592.1"/>
    </source>
</evidence>